<feature type="binding site" evidence="11">
    <location>
        <begin position="334"/>
        <end position="335"/>
    </location>
    <ligand>
        <name>FMN</name>
        <dbReference type="ChEBI" id="CHEBI:58210"/>
    </ligand>
</feature>
<feature type="binding site" evidence="11">
    <location>
        <position position="187"/>
    </location>
    <ligand>
        <name>FMN</name>
        <dbReference type="ChEBI" id="CHEBI:58210"/>
    </ligand>
</feature>
<feature type="binding site" evidence="11">
    <location>
        <begin position="76"/>
        <end position="80"/>
    </location>
    <ligand>
        <name>FMN</name>
        <dbReference type="ChEBI" id="CHEBI:58210"/>
    </ligand>
</feature>
<gene>
    <name evidence="11" type="primary">pyrD</name>
    <name evidence="13" type="ORF">SAMN04489750_2261</name>
</gene>
<keyword evidence="7 11" id="KW-0665">Pyrimidine biosynthesis</keyword>
<comment type="similarity">
    <text evidence="4 11">Belongs to the dihydroorotate dehydrogenase family. Type 2 subfamily.</text>
</comment>
<dbReference type="NCBIfam" id="NF003652">
    <property type="entry name" value="PRK05286.2-5"/>
    <property type="match status" value="1"/>
</dbReference>
<dbReference type="SUPFAM" id="SSF51395">
    <property type="entry name" value="FMN-linked oxidoreductases"/>
    <property type="match status" value="1"/>
</dbReference>
<dbReference type="Proteomes" id="UP000250028">
    <property type="component" value="Unassembled WGS sequence"/>
</dbReference>
<dbReference type="EMBL" id="UESZ01000001">
    <property type="protein sequence ID" value="SSA34929.1"/>
    <property type="molecule type" value="Genomic_DNA"/>
</dbReference>
<dbReference type="HAMAP" id="MF_00225">
    <property type="entry name" value="DHO_dh_type2"/>
    <property type="match status" value="1"/>
</dbReference>
<dbReference type="InterPro" id="IPR005719">
    <property type="entry name" value="Dihydroorotate_DH_2"/>
</dbReference>
<evidence type="ECO:0000256" key="6">
    <source>
        <dbReference type="ARBA" id="ARBA00022643"/>
    </source>
</evidence>
<feature type="binding site" evidence="11">
    <location>
        <begin position="125"/>
        <end position="129"/>
    </location>
    <ligand>
        <name>substrate</name>
    </ligand>
</feature>
<comment type="catalytic activity">
    <reaction evidence="10 11">
        <text>(S)-dihydroorotate + a quinone = orotate + a quinol</text>
        <dbReference type="Rhea" id="RHEA:30187"/>
        <dbReference type="ChEBI" id="CHEBI:24646"/>
        <dbReference type="ChEBI" id="CHEBI:30839"/>
        <dbReference type="ChEBI" id="CHEBI:30864"/>
        <dbReference type="ChEBI" id="CHEBI:132124"/>
        <dbReference type="EC" id="1.3.5.2"/>
    </reaction>
</comment>
<keyword evidence="14" id="KW-1185">Reference proteome</keyword>
<feature type="domain" description="Dihydroorotate dehydrogenase catalytic" evidence="12">
    <location>
        <begin position="60"/>
        <end position="352"/>
    </location>
</feature>
<evidence type="ECO:0000313" key="14">
    <source>
        <dbReference type="Proteomes" id="UP000250028"/>
    </source>
</evidence>
<reference evidence="14" key="1">
    <citation type="submission" date="2016-10" db="EMBL/GenBank/DDBJ databases">
        <authorList>
            <person name="Varghese N."/>
            <person name="Submissions S."/>
        </authorList>
    </citation>
    <scope>NUCLEOTIDE SEQUENCE [LARGE SCALE GENOMIC DNA]</scope>
    <source>
        <strain evidence="14">DSM 22951</strain>
    </source>
</reference>
<accession>A0A2Y8ZXD5</accession>
<keyword evidence="11" id="KW-1003">Cell membrane</keyword>
<feature type="binding site" evidence="11">
    <location>
        <position position="233"/>
    </location>
    <ligand>
        <name>FMN</name>
        <dbReference type="ChEBI" id="CHEBI:58210"/>
    </ligand>
</feature>
<feature type="binding site" evidence="11">
    <location>
        <position position="100"/>
    </location>
    <ligand>
        <name>FMN</name>
        <dbReference type="ChEBI" id="CHEBI:58210"/>
    </ligand>
</feature>
<feature type="binding site" evidence="11">
    <location>
        <position position="286"/>
    </location>
    <ligand>
        <name>FMN</name>
        <dbReference type="ChEBI" id="CHEBI:58210"/>
    </ligand>
</feature>
<dbReference type="PANTHER" id="PTHR48109">
    <property type="entry name" value="DIHYDROOROTATE DEHYDROGENASE (QUINONE), MITOCHONDRIAL-RELATED"/>
    <property type="match status" value="1"/>
</dbReference>
<dbReference type="EC" id="1.3.5.2" evidence="11"/>
<protein>
    <recommendedName>
        <fullName evidence="11">Dihydroorotate dehydrogenase (quinone)</fullName>
        <ecNumber evidence="11">1.3.5.2</ecNumber>
    </recommendedName>
    <alternativeName>
        <fullName evidence="11">DHOdehase</fullName>
        <shortName evidence="11">DHOD</shortName>
        <shortName evidence="11">DHODase</shortName>
    </alternativeName>
    <alternativeName>
        <fullName evidence="11">Dihydroorotate oxidase</fullName>
    </alternativeName>
</protein>
<feature type="binding site" evidence="11">
    <location>
        <position position="187"/>
    </location>
    <ligand>
        <name>substrate</name>
    </ligand>
</feature>
<organism evidence="13 14">
    <name type="scientific">Branchiibius hedensis</name>
    <dbReference type="NCBI Taxonomy" id="672460"/>
    <lineage>
        <taxon>Bacteria</taxon>
        <taxon>Bacillati</taxon>
        <taxon>Actinomycetota</taxon>
        <taxon>Actinomycetes</taxon>
        <taxon>Micrococcales</taxon>
        <taxon>Dermacoccaceae</taxon>
        <taxon>Branchiibius</taxon>
    </lineage>
</organism>
<feature type="binding site" evidence="11">
    <location>
        <position position="261"/>
    </location>
    <ligand>
        <name>FMN</name>
        <dbReference type="ChEBI" id="CHEBI:58210"/>
    </ligand>
</feature>
<keyword evidence="9 11" id="KW-0472">Membrane</keyword>
<feature type="binding site" evidence="11">
    <location>
        <position position="192"/>
    </location>
    <ligand>
        <name>substrate</name>
    </ligand>
</feature>
<keyword evidence="5 11" id="KW-0285">Flavoprotein</keyword>
<dbReference type="GO" id="GO:0044205">
    <property type="term" value="P:'de novo' UMP biosynthetic process"/>
    <property type="evidence" value="ECO:0007669"/>
    <property type="project" value="UniProtKB-UniRule"/>
</dbReference>
<evidence type="ECO:0000256" key="8">
    <source>
        <dbReference type="ARBA" id="ARBA00023002"/>
    </source>
</evidence>
<feature type="binding site" evidence="11">
    <location>
        <begin position="262"/>
        <end position="263"/>
    </location>
    <ligand>
        <name>substrate</name>
    </ligand>
</feature>
<dbReference type="GO" id="GO:0005737">
    <property type="term" value="C:cytoplasm"/>
    <property type="evidence" value="ECO:0007669"/>
    <property type="project" value="InterPro"/>
</dbReference>
<dbReference type="OrthoDB" id="9802377at2"/>
<dbReference type="NCBIfam" id="TIGR01036">
    <property type="entry name" value="pyrD_sub2"/>
    <property type="match status" value="1"/>
</dbReference>
<evidence type="ECO:0000256" key="10">
    <source>
        <dbReference type="ARBA" id="ARBA00048639"/>
    </source>
</evidence>
<evidence type="ECO:0000256" key="1">
    <source>
        <dbReference type="ARBA" id="ARBA00003125"/>
    </source>
</evidence>
<evidence type="ECO:0000256" key="7">
    <source>
        <dbReference type="ARBA" id="ARBA00022975"/>
    </source>
</evidence>
<feature type="active site" description="Nucleophile" evidence="11">
    <location>
        <position position="190"/>
    </location>
</feature>
<dbReference type="AlphaFoldDB" id="A0A2Y8ZXD5"/>
<dbReference type="Pfam" id="PF01180">
    <property type="entry name" value="DHO_dh"/>
    <property type="match status" value="1"/>
</dbReference>
<keyword evidence="6 11" id="KW-0288">FMN</keyword>
<dbReference type="RefSeq" id="WP_109685855.1">
    <property type="nucleotide sequence ID" value="NZ_QGDN01000001.1"/>
</dbReference>
<dbReference type="InterPro" id="IPR050074">
    <property type="entry name" value="DHO_dehydrogenase"/>
</dbReference>
<dbReference type="InterPro" id="IPR005720">
    <property type="entry name" value="Dihydroorotate_DH_cat"/>
</dbReference>
<sequence length="353" mass="36769">MNPRRTTLDLGYRHLLRPALFRVGGGDAEVAHEQTLHRLATLGPRRRAALAAALKVPTQSVTVAGLSFPGRVGLAAGVDKNGVAALAWPALGFSHVELGTVTAHPQPGNDKPRLFRLRDSQAIINRMGFNNLGAQALADRLRETGPVGVPVGVSIGKTKVTPVQEAVGDYLTSVRALDAVADYFAVNVSSPNTPGLRSLQDKEPLAELLAEIVTETKRLAAATGARPTPVFVKIAPDLTDSAIDDVLEVAANADVSGIIATNTTIARDGLADPDLPLAKETGGLSGAPLTRRSRAVVEYVARHAATPIIGVGGIGSADDALAMVDAGADLVQVYTGYIYRGPALVMELNQALG</sequence>
<dbReference type="UniPathway" id="UPA00070">
    <property type="reaction ID" value="UER00946"/>
</dbReference>
<feature type="binding site" evidence="11">
    <location>
        <position position="154"/>
    </location>
    <ligand>
        <name>FMN</name>
        <dbReference type="ChEBI" id="CHEBI:58210"/>
    </ligand>
</feature>
<evidence type="ECO:0000256" key="9">
    <source>
        <dbReference type="ARBA" id="ARBA00023136"/>
    </source>
</evidence>
<evidence type="ECO:0000256" key="2">
    <source>
        <dbReference type="ARBA" id="ARBA00004370"/>
    </source>
</evidence>
<dbReference type="GO" id="GO:0106430">
    <property type="term" value="F:dihydroorotate dehydrogenase (quinone) activity"/>
    <property type="evidence" value="ECO:0007669"/>
    <property type="project" value="UniProtKB-EC"/>
</dbReference>
<dbReference type="PIRSF" id="PIRSF000164">
    <property type="entry name" value="DHO_oxidase"/>
    <property type="match status" value="1"/>
</dbReference>
<evidence type="ECO:0000256" key="3">
    <source>
        <dbReference type="ARBA" id="ARBA00005161"/>
    </source>
</evidence>
<feature type="binding site" evidence="11">
    <location>
        <position position="80"/>
    </location>
    <ligand>
        <name>substrate</name>
    </ligand>
</feature>
<comment type="pathway">
    <text evidence="3 11">Pyrimidine metabolism; UMP biosynthesis via de novo pathway; orotate from (S)-dihydroorotate (quinone route): step 1/1.</text>
</comment>
<dbReference type="InterPro" id="IPR001295">
    <property type="entry name" value="Dihydroorotate_DH_CS"/>
</dbReference>
<comment type="cofactor">
    <cofactor evidence="11">
        <name>FMN</name>
        <dbReference type="ChEBI" id="CHEBI:58210"/>
    </cofactor>
    <text evidence="11">Binds 1 FMN per subunit.</text>
</comment>
<evidence type="ECO:0000256" key="5">
    <source>
        <dbReference type="ARBA" id="ARBA00022630"/>
    </source>
</evidence>
<evidence type="ECO:0000256" key="11">
    <source>
        <dbReference type="HAMAP-Rule" id="MF_00225"/>
    </source>
</evidence>
<evidence type="ECO:0000313" key="13">
    <source>
        <dbReference type="EMBL" id="SSA34929.1"/>
    </source>
</evidence>
<comment type="function">
    <text evidence="1 11">Catalyzes the conversion of dihydroorotate to orotate with quinone as electron acceptor.</text>
</comment>
<comment type="subunit">
    <text evidence="11">Monomer.</text>
</comment>
<dbReference type="PROSITE" id="PS00912">
    <property type="entry name" value="DHODEHASE_2"/>
    <property type="match status" value="1"/>
</dbReference>
<comment type="subcellular location">
    <subcellularLocation>
        <location evidence="11">Cell membrane</location>
        <topology evidence="11">Peripheral membrane protein</topology>
    </subcellularLocation>
    <subcellularLocation>
        <location evidence="2">Membrane</location>
    </subcellularLocation>
</comment>
<dbReference type="GO" id="GO:0005886">
    <property type="term" value="C:plasma membrane"/>
    <property type="evidence" value="ECO:0007669"/>
    <property type="project" value="UniProtKB-SubCell"/>
</dbReference>
<keyword evidence="8 11" id="KW-0560">Oxidoreductase</keyword>
<evidence type="ECO:0000256" key="4">
    <source>
        <dbReference type="ARBA" id="ARBA00005359"/>
    </source>
</evidence>
<dbReference type="PANTHER" id="PTHR48109:SF4">
    <property type="entry name" value="DIHYDROOROTATE DEHYDROGENASE (QUINONE), MITOCHONDRIAL"/>
    <property type="match status" value="1"/>
</dbReference>
<evidence type="ECO:0000259" key="12">
    <source>
        <dbReference type="Pfam" id="PF01180"/>
    </source>
</evidence>
<dbReference type="PROSITE" id="PS00911">
    <property type="entry name" value="DHODEHASE_1"/>
    <property type="match status" value="1"/>
</dbReference>
<feature type="binding site" evidence="11">
    <location>
        <position position="313"/>
    </location>
    <ligand>
        <name>FMN</name>
        <dbReference type="ChEBI" id="CHEBI:58210"/>
    </ligand>
</feature>
<proteinExistence type="inferred from homology"/>
<dbReference type="Gene3D" id="3.20.20.70">
    <property type="entry name" value="Aldolase class I"/>
    <property type="match status" value="1"/>
</dbReference>
<dbReference type="CDD" id="cd04738">
    <property type="entry name" value="DHOD_2_like"/>
    <property type="match status" value="1"/>
</dbReference>
<dbReference type="GO" id="GO:0006207">
    <property type="term" value="P:'de novo' pyrimidine nucleobase biosynthetic process"/>
    <property type="evidence" value="ECO:0007669"/>
    <property type="project" value="UniProtKB-UniRule"/>
</dbReference>
<name>A0A2Y8ZXD5_9MICO</name>
<dbReference type="InterPro" id="IPR013785">
    <property type="entry name" value="Aldolase_TIM"/>
</dbReference>
<dbReference type="InterPro" id="IPR012135">
    <property type="entry name" value="Dihydroorotate_DH_1_2"/>
</dbReference>